<dbReference type="EMBL" id="BMZS01000009">
    <property type="protein sequence ID" value="GHD57539.1"/>
    <property type="molecule type" value="Genomic_DNA"/>
</dbReference>
<accession>A0A918XVG0</accession>
<gene>
    <name evidence="2" type="ORF">GCM10017083_39230</name>
</gene>
<proteinExistence type="predicted"/>
<sequence length="137" mass="14480">MFSKWNDFQPSKTLWFWTCAGCAVLTMVLGFTVGGWMTNGTATKMADSARTEGRMQLAADICVANFKSSDGFATSLAKLKKEQSWSRDDFIAKGGWVTLAGVDGVVAGAAQLCADRLADMDAPSAASVPTVPTATRG</sequence>
<keyword evidence="1" id="KW-0472">Membrane</keyword>
<reference evidence="2" key="1">
    <citation type="journal article" date="2014" name="Int. J. Syst. Evol. Microbiol.">
        <title>Complete genome sequence of Corynebacterium casei LMG S-19264T (=DSM 44701T), isolated from a smear-ripened cheese.</title>
        <authorList>
            <consortium name="US DOE Joint Genome Institute (JGI-PGF)"/>
            <person name="Walter F."/>
            <person name="Albersmeier A."/>
            <person name="Kalinowski J."/>
            <person name="Ruckert C."/>
        </authorList>
    </citation>
    <scope>NUCLEOTIDE SEQUENCE</scope>
    <source>
        <strain evidence="2">KCTC 42651</strain>
    </source>
</reference>
<keyword evidence="3" id="KW-1185">Reference proteome</keyword>
<name>A0A918XVG0_9PROT</name>
<keyword evidence="1" id="KW-1133">Transmembrane helix</keyword>
<comment type="caution">
    <text evidence="2">The sequence shown here is derived from an EMBL/GenBank/DDBJ whole genome shotgun (WGS) entry which is preliminary data.</text>
</comment>
<evidence type="ECO:0000313" key="3">
    <source>
        <dbReference type="Proteomes" id="UP000630353"/>
    </source>
</evidence>
<evidence type="ECO:0000313" key="2">
    <source>
        <dbReference type="EMBL" id="GHD57539.1"/>
    </source>
</evidence>
<feature type="transmembrane region" description="Helical" evidence="1">
    <location>
        <begin position="14"/>
        <end position="36"/>
    </location>
</feature>
<dbReference type="AlphaFoldDB" id="A0A918XVG0"/>
<protein>
    <submittedName>
        <fullName evidence="2">Uncharacterized protein</fullName>
    </submittedName>
</protein>
<reference evidence="2" key="2">
    <citation type="submission" date="2020-09" db="EMBL/GenBank/DDBJ databases">
        <authorList>
            <person name="Sun Q."/>
            <person name="Kim S."/>
        </authorList>
    </citation>
    <scope>NUCLEOTIDE SEQUENCE</scope>
    <source>
        <strain evidence="2">KCTC 42651</strain>
    </source>
</reference>
<keyword evidence="1" id="KW-0812">Transmembrane</keyword>
<organism evidence="2 3">
    <name type="scientific">Thalassobaculum fulvum</name>
    <dbReference type="NCBI Taxonomy" id="1633335"/>
    <lineage>
        <taxon>Bacteria</taxon>
        <taxon>Pseudomonadati</taxon>
        <taxon>Pseudomonadota</taxon>
        <taxon>Alphaproteobacteria</taxon>
        <taxon>Rhodospirillales</taxon>
        <taxon>Thalassobaculaceae</taxon>
        <taxon>Thalassobaculum</taxon>
    </lineage>
</organism>
<dbReference type="Proteomes" id="UP000630353">
    <property type="component" value="Unassembled WGS sequence"/>
</dbReference>
<evidence type="ECO:0000256" key="1">
    <source>
        <dbReference type="SAM" id="Phobius"/>
    </source>
</evidence>
<dbReference type="RefSeq" id="WP_189992780.1">
    <property type="nucleotide sequence ID" value="NZ_BMZS01000009.1"/>
</dbReference>